<dbReference type="Gene3D" id="3.30.200.20">
    <property type="entry name" value="Phosphorylase Kinase, domain 1"/>
    <property type="match status" value="1"/>
</dbReference>
<dbReference type="Proteomes" id="UP001371218">
    <property type="component" value="Unassembled WGS sequence"/>
</dbReference>
<dbReference type="SMART" id="SM00220">
    <property type="entry name" value="S_TKc"/>
    <property type="match status" value="1"/>
</dbReference>
<evidence type="ECO:0000259" key="6">
    <source>
        <dbReference type="PROSITE" id="PS50011"/>
    </source>
</evidence>
<dbReference type="SUPFAM" id="SSF48452">
    <property type="entry name" value="TPR-like"/>
    <property type="match status" value="2"/>
</dbReference>
<name>A0ABU9BHM0_9BURK</name>
<dbReference type="EMBL" id="JBBUTG010000001">
    <property type="protein sequence ID" value="MEK8029254.1"/>
    <property type="molecule type" value="Genomic_DNA"/>
</dbReference>
<dbReference type="PANTHER" id="PTHR43289">
    <property type="entry name" value="MITOGEN-ACTIVATED PROTEIN KINASE KINASE KINASE 20-RELATED"/>
    <property type="match status" value="1"/>
</dbReference>
<keyword evidence="8" id="KW-1185">Reference proteome</keyword>
<dbReference type="InterPro" id="IPR011990">
    <property type="entry name" value="TPR-like_helical_dom_sf"/>
</dbReference>
<evidence type="ECO:0000256" key="4">
    <source>
        <dbReference type="ARBA" id="ARBA00022840"/>
    </source>
</evidence>
<protein>
    <submittedName>
        <fullName evidence="7">Serine/threonine-protein kinase</fullName>
        <ecNumber evidence="7">2.7.11.1</ecNumber>
    </submittedName>
</protein>
<dbReference type="InterPro" id="IPR011009">
    <property type="entry name" value="Kinase-like_dom_sf"/>
</dbReference>
<keyword evidence="2 5" id="KW-0547">Nucleotide-binding</keyword>
<accession>A0ABU9BHM0</accession>
<sequence>MNLPDRQRWQLLSPLLDELLDASPERRALRLAELSAEQPALAEELVSLLGSQQQADDARFLDGTAGAPTSTLAGQRLGPYTLVAPLGQGGTGSVWRAARHDGRFDAQVAIKLLHLSLVGHAAAQRFRREGLILARLTHPNIARLLDAGVSESGQPYLVLEWVDGERLDQYCDSKRLTFQQRLVLLDEVLKAVSHAHSHLVIHRDLKPTNILVDREGRVKLLDFGIGKILEAEEWRAGATAITREVGGQSLTPEYAAPEQWSGEPATTATDVYALGVLMYRLLCGQHPTAAEGASIQQIMRSTLETEPAVLSSHATAEQAALRGTTAGALSRGLRSDLSNIAAKALAKLPSQRYATVDAFAEDLRRYRDHEPVVAQRRSWIYRWGKFARRHRVAVGAASLSTMAILAGLVGTVSQARVAEKERDRALSQLEQTEAVEEFLAFLVSSTSNKPVSAIELLERARGFANAQLGDNPAVTARLQLDLAGIYSELEMSEATAEALARASTAAQQSGDLALQLQAECAQASEIGIETDADRAAARFERAMDMLKQNHGDAVGLAFCHHLRAMRAFELGDNRLALADEREALRLMEGARSSTRSLQIAMRQGVAGALAKTGDIAGALQEIQAAIDATAAMGRSHSIRMLTFRNNQGVLLARAGNPMKALAAFDSALEDLHDGESGGGAPALANRARALLDMGRYDEAQASLDKSLALSAQLGDERSPPFSITIFGWCPPGELRACERRIESARDALAGFLPPHHPSLAYADVNHARMLLEAGEAQRAKPLLERALSIYGEPKRGEQGRIRALGMLSLAELQLGHTPIALAHAEQAVQQARSALQGFDHSEWLGGALLAQGRAMRAAGDARAEPTLKEALAQLEPTAGERAPSVLEAKALLTALQTDASK</sequence>
<dbReference type="PANTHER" id="PTHR43289:SF34">
    <property type="entry name" value="SERINE_THREONINE-PROTEIN KINASE YBDM-RELATED"/>
    <property type="match status" value="1"/>
</dbReference>
<reference evidence="7 8" key="1">
    <citation type="submission" date="2024-04" db="EMBL/GenBank/DDBJ databases">
        <title>Novel species of the genus Ideonella isolated from streams.</title>
        <authorList>
            <person name="Lu H."/>
        </authorList>
    </citation>
    <scope>NUCLEOTIDE SEQUENCE [LARGE SCALE GENOMIC DNA]</scope>
    <source>
        <strain evidence="7 8">DXS29W</strain>
    </source>
</reference>
<feature type="binding site" evidence="5">
    <location>
        <position position="111"/>
    </location>
    <ligand>
        <name>ATP</name>
        <dbReference type="ChEBI" id="CHEBI:30616"/>
    </ligand>
</feature>
<dbReference type="Gene3D" id="1.10.510.10">
    <property type="entry name" value="Transferase(Phosphotransferase) domain 1"/>
    <property type="match status" value="1"/>
</dbReference>
<evidence type="ECO:0000313" key="7">
    <source>
        <dbReference type="EMBL" id="MEK8029254.1"/>
    </source>
</evidence>
<gene>
    <name evidence="7" type="ORF">AACH06_00355</name>
</gene>
<dbReference type="SUPFAM" id="SSF56112">
    <property type="entry name" value="Protein kinase-like (PK-like)"/>
    <property type="match status" value="1"/>
</dbReference>
<dbReference type="InterPro" id="IPR000719">
    <property type="entry name" value="Prot_kinase_dom"/>
</dbReference>
<organism evidence="7 8">
    <name type="scientific">Ideonella lacteola</name>
    <dbReference type="NCBI Taxonomy" id="2984193"/>
    <lineage>
        <taxon>Bacteria</taxon>
        <taxon>Pseudomonadati</taxon>
        <taxon>Pseudomonadota</taxon>
        <taxon>Betaproteobacteria</taxon>
        <taxon>Burkholderiales</taxon>
        <taxon>Sphaerotilaceae</taxon>
        <taxon>Ideonella</taxon>
    </lineage>
</organism>
<proteinExistence type="predicted"/>
<evidence type="ECO:0000256" key="2">
    <source>
        <dbReference type="ARBA" id="ARBA00022741"/>
    </source>
</evidence>
<keyword evidence="3 7" id="KW-0418">Kinase</keyword>
<keyword evidence="1 7" id="KW-0808">Transferase</keyword>
<evidence type="ECO:0000313" key="8">
    <source>
        <dbReference type="Proteomes" id="UP001371218"/>
    </source>
</evidence>
<keyword evidence="4 5" id="KW-0067">ATP-binding</keyword>
<dbReference type="SMART" id="SM00028">
    <property type="entry name" value="TPR"/>
    <property type="match status" value="3"/>
</dbReference>
<comment type="caution">
    <text evidence="7">The sequence shown here is derived from an EMBL/GenBank/DDBJ whole genome shotgun (WGS) entry which is preliminary data.</text>
</comment>
<dbReference type="EC" id="2.7.11.1" evidence="7"/>
<dbReference type="CDD" id="cd14014">
    <property type="entry name" value="STKc_PknB_like"/>
    <property type="match status" value="1"/>
</dbReference>
<dbReference type="GO" id="GO:0004674">
    <property type="term" value="F:protein serine/threonine kinase activity"/>
    <property type="evidence" value="ECO:0007669"/>
    <property type="project" value="UniProtKB-EC"/>
</dbReference>
<dbReference type="InterPro" id="IPR019734">
    <property type="entry name" value="TPR_rpt"/>
</dbReference>
<evidence type="ECO:0000256" key="1">
    <source>
        <dbReference type="ARBA" id="ARBA00022679"/>
    </source>
</evidence>
<dbReference type="InterPro" id="IPR017441">
    <property type="entry name" value="Protein_kinase_ATP_BS"/>
</dbReference>
<dbReference type="RefSeq" id="WP_341423598.1">
    <property type="nucleotide sequence ID" value="NZ_JBBUTG010000001.1"/>
</dbReference>
<dbReference type="PROSITE" id="PS00108">
    <property type="entry name" value="PROTEIN_KINASE_ST"/>
    <property type="match status" value="1"/>
</dbReference>
<dbReference type="Pfam" id="PF00069">
    <property type="entry name" value="Pkinase"/>
    <property type="match status" value="1"/>
</dbReference>
<dbReference type="PROSITE" id="PS00107">
    <property type="entry name" value="PROTEIN_KINASE_ATP"/>
    <property type="match status" value="1"/>
</dbReference>
<dbReference type="InterPro" id="IPR008271">
    <property type="entry name" value="Ser/Thr_kinase_AS"/>
</dbReference>
<evidence type="ECO:0000256" key="5">
    <source>
        <dbReference type="PROSITE-ProRule" id="PRU10141"/>
    </source>
</evidence>
<feature type="domain" description="Protein kinase" evidence="6">
    <location>
        <begin position="80"/>
        <end position="372"/>
    </location>
</feature>
<dbReference type="PROSITE" id="PS50011">
    <property type="entry name" value="PROTEIN_KINASE_DOM"/>
    <property type="match status" value="1"/>
</dbReference>
<evidence type="ECO:0000256" key="3">
    <source>
        <dbReference type="ARBA" id="ARBA00022777"/>
    </source>
</evidence>
<dbReference type="Gene3D" id="1.25.40.10">
    <property type="entry name" value="Tetratricopeptide repeat domain"/>
    <property type="match status" value="2"/>
</dbReference>